<dbReference type="PROSITE" id="PS51462">
    <property type="entry name" value="NUDIX"/>
    <property type="match status" value="1"/>
</dbReference>
<comment type="similarity">
    <text evidence="3">Belongs to the Nudix hydrolase family.</text>
</comment>
<evidence type="ECO:0000256" key="1">
    <source>
        <dbReference type="ARBA" id="ARBA00001946"/>
    </source>
</evidence>
<dbReference type="InterPro" id="IPR000086">
    <property type="entry name" value="NUDIX_hydrolase_dom"/>
</dbReference>
<dbReference type="PANTHER" id="PTHR43046:SF2">
    <property type="entry name" value="8-OXO-DGTP DIPHOSPHATASE-RELATED"/>
    <property type="match status" value="1"/>
</dbReference>
<proteinExistence type="inferred from homology"/>
<dbReference type="EMBL" id="SORX01000006">
    <property type="protein sequence ID" value="TFE00564.1"/>
    <property type="molecule type" value="Genomic_DNA"/>
</dbReference>
<dbReference type="Pfam" id="PF00293">
    <property type="entry name" value="NUDIX"/>
    <property type="match status" value="1"/>
</dbReference>
<comment type="cofactor">
    <cofactor evidence="1">
        <name>Mg(2+)</name>
        <dbReference type="ChEBI" id="CHEBI:18420"/>
    </cofactor>
</comment>
<dbReference type="InterPro" id="IPR015797">
    <property type="entry name" value="NUDIX_hydrolase-like_dom_sf"/>
</dbReference>
<evidence type="ECO:0000256" key="3">
    <source>
        <dbReference type="RuleBase" id="RU003476"/>
    </source>
</evidence>
<comment type="caution">
    <text evidence="5">The sequence shown here is derived from an EMBL/GenBank/DDBJ whole genome shotgun (WGS) entry which is preliminary data.</text>
</comment>
<dbReference type="GO" id="GO:0016787">
    <property type="term" value="F:hydrolase activity"/>
    <property type="evidence" value="ECO:0007669"/>
    <property type="project" value="UniProtKB-KW"/>
</dbReference>
<keyword evidence="2 3" id="KW-0378">Hydrolase</keyword>
<evidence type="ECO:0000313" key="6">
    <source>
        <dbReference type="Proteomes" id="UP000297776"/>
    </source>
</evidence>
<dbReference type="PRINTS" id="PR00502">
    <property type="entry name" value="NUDIXFAMILY"/>
</dbReference>
<dbReference type="InterPro" id="IPR020476">
    <property type="entry name" value="Nudix_hydrolase"/>
</dbReference>
<organism evidence="5 6">
    <name type="scientific">Jeotgalibacillus salarius</name>
    <dbReference type="NCBI Taxonomy" id="546023"/>
    <lineage>
        <taxon>Bacteria</taxon>
        <taxon>Bacillati</taxon>
        <taxon>Bacillota</taxon>
        <taxon>Bacilli</taxon>
        <taxon>Bacillales</taxon>
        <taxon>Caryophanaceae</taxon>
        <taxon>Jeotgalibacillus</taxon>
    </lineage>
</organism>
<dbReference type="RefSeq" id="WP_134381883.1">
    <property type="nucleotide sequence ID" value="NZ_SORX01000006.1"/>
</dbReference>
<keyword evidence="6" id="KW-1185">Reference proteome</keyword>
<feature type="domain" description="Nudix hydrolase" evidence="4">
    <location>
        <begin position="3"/>
        <end position="129"/>
    </location>
</feature>
<name>A0A4Y8LD04_9BACL</name>
<dbReference type="Gene3D" id="3.90.79.10">
    <property type="entry name" value="Nucleoside Triphosphate Pyrophosphohydrolase"/>
    <property type="match status" value="1"/>
</dbReference>
<gene>
    <name evidence="5" type="ORF">E2626_11350</name>
</gene>
<dbReference type="PANTHER" id="PTHR43046">
    <property type="entry name" value="GDP-MANNOSE MANNOSYL HYDROLASE"/>
    <property type="match status" value="1"/>
</dbReference>
<accession>A0A4Y8LD04</accession>
<dbReference type="CDD" id="cd02883">
    <property type="entry name" value="NUDIX_Hydrolase"/>
    <property type="match status" value="1"/>
</dbReference>
<dbReference type="Proteomes" id="UP000297776">
    <property type="component" value="Unassembled WGS sequence"/>
</dbReference>
<reference evidence="5 6" key="1">
    <citation type="submission" date="2019-03" db="EMBL/GenBank/DDBJ databases">
        <authorList>
            <person name="Yang Y."/>
        </authorList>
    </citation>
    <scope>NUCLEOTIDE SEQUENCE [LARGE SCALE GENOMIC DNA]</scope>
    <source>
        <strain evidence="5 6">ASL-1</strain>
    </source>
</reference>
<dbReference type="PROSITE" id="PS00893">
    <property type="entry name" value="NUDIX_BOX"/>
    <property type="match status" value="1"/>
</dbReference>
<evidence type="ECO:0000259" key="4">
    <source>
        <dbReference type="PROSITE" id="PS51462"/>
    </source>
</evidence>
<sequence>MRKWYGTAAVCLNENNEVLMVKSHDSDAWAVPSGGIEEGETPEECCVREVMEETGYEVKITDHLFMKETMIKGIEVKTHYFKVDKIGKSRGIDDPDKIIELAEWMSLSHVEDMKHVYPEDKKFLLEVMKS</sequence>
<dbReference type="OrthoDB" id="9804563at2"/>
<protein>
    <submittedName>
        <fullName evidence="5">NUDIX hydrolase</fullName>
    </submittedName>
</protein>
<dbReference type="InterPro" id="IPR020084">
    <property type="entry name" value="NUDIX_hydrolase_CS"/>
</dbReference>
<dbReference type="AlphaFoldDB" id="A0A4Y8LD04"/>
<evidence type="ECO:0000313" key="5">
    <source>
        <dbReference type="EMBL" id="TFE00564.1"/>
    </source>
</evidence>
<dbReference type="SUPFAM" id="SSF55811">
    <property type="entry name" value="Nudix"/>
    <property type="match status" value="1"/>
</dbReference>
<evidence type="ECO:0000256" key="2">
    <source>
        <dbReference type="ARBA" id="ARBA00022801"/>
    </source>
</evidence>